<evidence type="ECO:0000256" key="11">
    <source>
        <dbReference type="ARBA" id="ARBA00023136"/>
    </source>
</evidence>
<proteinExistence type="inferred from homology"/>
<name>A0A890CBZ0_9HEMI</name>
<reference evidence="14" key="1">
    <citation type="submission" date="2020-10" db="EMBL/GenBank/DDBJ databases">
        <authorList>
            <person name="Huan L."/>
        </authorList>
    </citation>
    <scope>NUCLEOTIDE SEQUENCE</scope>
</reference>
<evidence type="ECO:0000313" key="14">
    <source>
        <dbReference type="EMBL" id="QRG29284.1"/>
    </source>
</evidence>
<evidence type="ECO:0000256" key="3">
    <source>
        <dbReference type="ARBA" id="ARBA00011291"/>
    </source>
</evidence>
<evidence type="ECO:0000256" key="8">
    <source>
        <dbReference type="ARBA" id="ARBA00022989"/>
    </source>
</evidence>
<dbReference type="GO" id="GO:0045259">
    <property type="term" value="C:proton-transporting ATP synthase complex"/>
    <property type="evidence" value="ECO:0007669"/>
    <property type="project" value="UniProtKB-KW"/>
</dbReference>
<evidence type="ECO:0000256" key="1">
    <source>
        <dbReference type="ARBA" id="ARBA00004304"/>
    </source>
</evidence>
<dbReference type="AlphaFoldDB" id="A0A890CBZ0"/>
<gene>
    <name evidence="14" type="primary">ATP8</name>
</gene>
<dbReference type="GO" id="GO:0031966">
    <property type="term" value="C:mitochondrial membrane"/>
    <property type="evidence" value="ECO:0007669"/>
    <property type="project" value="UniProtKB-SubCell"/>
</dbReference>
<evidence type="ECO:0000256" key="7">
    <source>
        <dbReference type="ARBA" id="ARBA00022781"/>
    </source>
</evidence>
<geneLocation type="mitochondrion" evidence="14"/>
<keyword evidence="6 12" id="KW-0812">Transmembrane</keyword>
<feature type="transmembrane region" description="Helical" evidence="13">
    <location>
        <begin position="6"/>
        <end position="29"/>
    </location>
</feature>
<evidence type="ECO:0000256" key="13">
    <source>
        <dbReference type="SAM" id="Phobius"/>
    </source>
</evidence>
<sequence>MPQMSPIWWLTLMITTLALMLLYMSLTYFNNKPEKKMETKKYYKWMNWKW</sequence>
<evidence type="ECO:0000256" key="12">
    <source>
        <dbReference type="RuleBase" id="RU003661"/>
    </source>
</evidence>
<comment type="subunit">
    <text evidence="3">F-type ATPases have 2 components, CF(1) - the catalytic core - and CF(0) - the membrane proton channel.</text>
</comment>
<dbReference type="EMBL" id="MW078430">
    <property type="protein sequence ID" value="QRG29284.1"/>
    <property type="molecule type" value="Genomic_DNA"/>
</dbReference>
<accession>A0A890CBZ0</accession>
<comment type="subcellular location">
    <subcellularLocation>
        <location evidence="1 12">Mitochondrion membrane</location>
        <topology evidence="1 12">Single-pass membrane protein</topology>
    </subcellularLocation>
</comment>
<keyword evidence="5 12" id="KW-0138">CF(0)</keyword>
<dbReference type="RefSeq" id="YP_010157580.1">
    <property type="nucleotide sequence ID" value="NC_057252.1"/>
</dbReference>
<dbReference type="GeneID" id="67162257"/>
<comment type="similarity">
    <text evidence="2 12">Belongs to the ATPase protein 8 family.</text>
</comment>
<evidence type="ECO:0000256" key="9">
    <source>
        <dbReference type="ARBA" id="ARBA00023065"/>
    </source>
</evidence>
<keyword evidence="8 13" id="KW-1133">Transmembrane helix</keyword>
<dbReference type="Pfam" id="PF00895">
    <property type="entry name" value="ATP-synt_8"/>
    <property type="match status" value="1"/>
</dbReference>
<dbReference type="CTD" id="4509"/>
<evidence type="ECO:0000256" key="4">
    <source>
        <dbReference type="ARBA" id="ARBA00022448"/>
    </source>
</evidence>
<keyword evidence="9 12" id="KW-0406">Ion transport</keyword>
<keyword evidence="11 13" id="KW-0472">Membrane</keyword>
<keyword evidence="7 12" id="KW-0375">Hydrogen ion transport</keyword>
<dbReference type="InterPro" id="IPR001421">
    <property type="entry name" value="ATP8_metazoa"/>
</dbReference>
<organism evidence="14">
    <name type="scientific">Fieberiella septentrionalis</name>
    <dbReference type="NCBI Taxonomy" id="1978376"/>
    <lineage>
        <taxon>Eukaryota</taxon>
        <taxon>Metazoa</taxon>
        <taxon>Ecdysozoa</taxon>
        <taxon>Arthropoda</taxon>
        <taxon>Hexapoda</taxon>
        <taxon>Insecta</taxon>
        <taxon>Pterygota</taxon>
        <taxon>Neoptera</taxon>
        <taxon>Paraneoptera</taxon>
        <taxon>Hemiptera</taxon>
        <taxon>Auchenorrhyncha</taxon>
        <taxon>Membracoidea</taxon>
        <taxon>Cicadellidae</taxon>
        <taxon>Deltocephalinae</taxon>
        <taxon>Fieberiellini</taxon>
        <taxon>Fieberiella</taxon>
    </lineage>
</organism>
<keyword evidence="4 12" id="KW-0813">Transport</keyword>
<dbReference type="GO" id="GO:0015986">
    <property type="term" value="P:proton motive force-driven ATP synthesis"/>
    <property type="evidence" value="ECO:0007669"/>
    <property type="project" value="InterPro"/>
</dbReference>
<evidence type="ECO:0000256" key="2">
    <source>
        <dbReference type="ARBA" id="ARBA00008892"/>
    </source>
</evidence>
<dbReference type="GO" id="GO:0015078">
    <property type="term" value="F:proton transmembrane transporter activity"/>
    <property type="evidence" value="ECO:0007669"/>
    <property type="project" value="InterPro"/>
</dbReference>
<evidence type="ECO:0000256" key="10">
    <source>
        <dbReference type="ARBA" id="ARBA00023128"/>
    </source>
</evidence>
<keyword evidence="10 12" id="KW-0496">Mitochondrion</keyword>
<evidence type="ECO:0000256" key="5">
    <source>
        <dbReference type="ARBA" id="ARBA00022547"/>
    </source>
</evidence>
<evidence type="ECO:0000256" key="6">
    <source>
        <dbReference type="ARBA" id="ARBA00022692"/>
    </source>
</evidence>
<protein>
    <recommendedName>
        <fullName evidence="12">ATP synthase complex subunit 8</fullName>
    </recommendedName>
</protein>